<dbReference type="Pfam" id="PF22785">
    <property type="entry name" value="Tc-R-P"/>
    <property type="match status" value="1"/>
</dbReference>
<evidence type="ECO:0000259" key="2">
    <source>
        <dbReference type="PROSITE" id="PS51181"/>
    </source>
</evidence>
<proteinExistence type="predicted"/>
<organism evidence="3 4">
    <name type="scientific">Sinocyclocheilus grahami</name>
    <name type="common">Dianchi golden-line fish</name>
    <name type="synonym">Barbus grahami</name>
    <dbReference type="NCBI Taxonomy" id="75366"/>
    <lineage>
        <taxon>Eukaryota</taxon>
        <taxon>Metazoa</taxon>
        <taxon>Chordata</taxon>
        <taxon>Craniata</taxon>
        <taxon>Vertebrata</taxon>
        <taxon>Euteleostomi</taxon>
        <taxon>Actinopterygii</taxon>
        <taxon>Neopterygii</taxon>
        <taxon>Teleostei</taxon>
        <taxon>Ostariophysi</taxon>
        <taxon>Cypriniformes</taxon>
        <taxon>Cyprinidae</taxon>
        <taxon>Cyprininae</taxon>
        <taxon>Sinocyclocheilus</taxon>
    </lineage>
</organism>
<dbReference type="GO" id="GO:0005925">
    <property type="term" value="C:focal adhesion"/>
    <property type="evidence" value="ECO:0007669"/>
    <property type="project" value="TreeGrafter"/>
</dbReference>
<dbReference type="InterPro" id="IPR029021">
    <property type="entry name" value="Prot-tyrosine_phosphatase-like"/>
</dbReference>
<dbReference type="Gene3D" id="3.90.190.10">
    <property type="entry name" value="Protein tyrosine phosphatase superfamily"/>
    <property type="match status" value="1"/>
</dbReference>
<dbReference type="PROSITE" id="PS51181">
    <property type="entry name" value="PPASE_TENSIN"/>
    <property type="match status" value="1"/>
</dbReference>
<dbReference type="Ensembl" id="ENSSGRT00000055252.1">
    <property type="protein sequence ID" value="ENSSGRP00000051719.1"/>
    <property type="gene ID" value="ENSSGRG00000027355.1"/>
</dbReference>
<dbReference type="InterPro" id="IPR035892">
    <property type="entry name" value="C2_domain_sf"/>
</dbReference>
<evidence type="ECO:0000313" key="3">
    <source>
        <dbReference type="Ensembl" id="ENSSGRP00000051719.1"/>
    </source>
</evidence>
<keyword evidence="4" id="KW-1185">Reference proteome</keyword>
<sequence>MEEGYELDLTYVTERIIAVSFPQDCFEETYLRNLRDVTRMLKSKHTDNYLVINLSERKQELTKMNPKTLDTGWPDFHAPPLDKICSICKAIENWLNADPLHVVVIHCRGGKGRIGVVISCFVHFTDVSARYLHSSHAPTDLTLSHYHRRRVCQPYLKVYQGTQVVYVSGVYHVGAAHRDRICIALEPAQLLKGDILVDDSVPFTHSESRSSLLSPAAPLHPPAVVLDRCSARSATLSRAQQSTSSSPDHTLSASSDSGLSSASLRTDGWPRTPQPSQQERVELKRLLSGFGLDETSRGCAATEPPVSPAPLHLNGRLRPKERETDILDDEALTSRHDLHSVDSLGTLSSSCHQSSQNSLLSDGFGSPSRADEPQTHAAAGDESERRAGFAHRGASLPVSSPRHVFQHAGYSTQTWVHQQQLVAAQQYLYLPGEDATEHMQQLLPKPAGEQNELL</sequence>
<evidence type="ECO:0000313" key="4">
    <source>
        <dbReference type="Proteomes" id="UP000472262"/>
    </source>
</evidence>
<name>A0A672NPN2_SINGR</name>
<feature type="compositionally biased region" description="Polar residues" evidence="1">
    <location>
        <begin position="236"/>
        <end position="249"/>
    </location>
</feature>
<accession>A0A672NPN2</accession>
<reference evidence="3" key="2">
    <citation type="submission" date="2025-09" db="UniProtKB">
        <authorList>
            <consortium name="Ensembl"/>
        </authorList>
    </citation>
    <scope>IDENTIFICATION</scope>
</reference>
<dbReference type="InterPro" id="IPR029023">
    <property type="entry name" value="Tensin_phosphatase"/>
</dbReference>
<dbReference type="PANTHER" id="PTHR45734:SF5">
    <property type="entry name" value="TENSIN-3"/>
    <property type="match status" value="1"/>
</dbReference>
<dbReference type="SUPFAM" id="SSF49562">
    <property type="entry name" value="C2 domain (Calcium/lipid-binding domain, CaLB)"/>
    <property type="match status" value="1"/>
</dbReference>
<feature type="region of interest" description="Disordered" evidence="1">
    <location>
        <begin position="236"/>
        <end position="279"/>
    </location>
</feature>
<feature type="domain" description="Phosphatase tensin-type" evidence="2">
    <location>
        <begin position="1"/>
        <end position="177"/>
    </location>
</feature>
<dbReference type="Proteomes" id="UP000472262">
    <property type="component" value="Unassembled WGS sequence"/>
</dbReference>
<feature type="region of interest" description="Disordered" evidence="1">
    <location>
        <begin position="347"/>
        <end position="397"/>
    </location>
</feature>
<dbReference type="InterPro" id="IPR051484">
    <property type="entry name" value="Tensin_PTEN_phosphatase"/>
</dbReference>
<dbReference type="Gene3D" id="2.60.40.1110">
    <property type="match status" value="1"/>
</dbReference>
<dbReference type="PANTHER" id="PTHR45734">
    <property type="entry name" value="TENSIN"/>
    <property type="match status" value="1"/>
</dbReference>
<dbReference type="SUPFAM" id="SSF52799">
    <property type="entry name" value="(Phosphotyrosine protein) phosphatases II"/>
    <property type="match status" value="1"/>
</dbReference>
<feature type="region of interest" description="Disordered" evidence="1">
    <location>
        <begin position="294"/>
        <end position="319"/>
    </location>
</feature>
<feature type="compositionally biased region" description="Low complexity" evidence="1">
    <location>
        <begin position="347"/>
        <end position="361"/>
    </location>
</feature>
<protein>
    <recommendedName>
        <fullName evidence="2">Phosphatase tensin-type domain-containing protein</fullName>
    </recommendedName>
</protein>
<reference evidence="3" key="1">
    <citation type="submission" date="2025-08" db="UniProtKB">
        <authorList>
            <consortium name="Ensembl"/>
        </authorList>
    </citation>
    <scope>IDENTIFICATION</scope>
</reference>
<evidence type="ECO:0000256" key="1">
    <source>
        <dbReference type="SAM" id="MobiDB-lite"/>
    </source>
</evidence>
<dbReference type="AlphaFoldDB" id="A0A672NPN2"/>
<feature type="compositionally biased region" description="Low complexity" evidence="1">
    <location>
        <begin position="251"/>
        <end position="264"/>
    </location>
</feature>